<dbReference type="PANTHER" id="PTHR42973:SF39">
    <property type="entry name" value="FAD-BINDING PCMH-TYPE DOMAIN-CONTAINING PROTEIN"/>
    <property type="match status" value="1"/>
</dbReference>
<dbReference type="RefSeq" id="WP_191282344.1">
    <property type="nucleotide sequence ID" value="NZ_BNAI01000001.1"/>
</dbReference>
<dbReference type="PANTHER" id="PTHR42973">
    <property type="entry name" value="BINDING OXIDOREDUCTASE, PUTATIVE (AFU_ORTHOLOGUE AFUA_1G17690)-RELATED"/>
    <property type="match status" value="1"/>
</dbReference>
<dbReference type="EMBL" id="BNAI01000001">
    <property type="protein sequence ID" value="GHF11481.1"/>
    <property type="molecule type" value="Genomic_DNA"/>
</dbReference>
<proteinExistence type="inferred from homology"/>
<reference evidence="7" key="2">
    <citation type="submission" date="2020-09" db="EMBL/GenBank/DDBJ databases">
        <authorList>
            <person name="Sun Q."/>
            <person name="Zhou Y."/>
        </authorList>
    </citation>
    <scope>NUCLEOTIDE SEQUENCE</scope>
    <source>
        <strain evidence="7">CGMCC 1.16548</strain>
    </source>
</reference>
<evidence type="ECO:0000256" key="5">
    <source>
        <dbReference type="ARBA" id="ARBA00023002"/>
    </source>
</evidence>
<protein>
    <submittedName>
        <fullName evidence="7">FAD-linked oxidase</fullName>
    </submittedName>
</protein>
<evidence type="ECO:0000256" key="1">
    <source>
        <dbReference type="ARBA" id="ARBA00001974"/>
    </source>
</evidence>
<dbReference type="InterPro" id="IPR016169">
    <property type="entry name" value="FAD-bd_PCMH_sub2"/>
</dbReference>
<evidence type="ECO:0000256" key="3">
    <source>
        <dbReference type="ARBA" id="ARBA00022630"/>
    </source>
</evidence>
<dbReference type="GO" id="GO:0071949">
    <property type="term" value="F:FAD binding"/>
    <property type="evidence" value="ECO:0007669"/>
    <property type="project" value="InterPro"/>
</dbReference>
<comment type="cofactor">
    <cofactor evidence="1">
        <name>FAD</name>
        <dbReference type="ChEBI" id="CHEBI:57692"/>
    </cofactor>
</comment>
<dbReference type="InterPro" id="IPR006094">
    <property type="entry name" value="Oxid_FAD_bind_N"/>
</dbReference>
<evidence type="ECO:0000313" key="8">
    <source>
        <dbReference type="Proteomes" id="UP000617531"/>
    </source>
</evidence>
<evidence type="ECO:0000256" key="4">
    <source>
        <dbReference type="ARBA" id="ARBA00022827"/>
    </source>
</evidence>
<keyword evidence="5" id="KW-0560">Oxidoreductase</keyword>
<dbReference type="InterPro" id="IPR006093">
    <property type="entry name" value="Oxy_OxRdtase_FAD_BS"/>
</dbReference>
<keyword evidence="4" id="KW-0274">FAD</keyword>
<dbReference type="Pfam" id="PF01565">
    <property type="entry name" value="FAD_binding_4"/>
    <property type="match status" value="1"/>
</dbReference>
<dbReference type="GO" id="GO:0016491">
    <property type="term" value="F:oxidoreductase activity"/>
    <property type="evidence" value="ECO:0007669"/>
    <property type="project" value="UniProtKB-KW"/>
</dbReference>
<keyword evidence="8" id="KW-1185">Reference proteome</keyword>
<dbReference type="PROSITE" id="PS00862">
    <property type="entry name" value="OX2_COVAL_FAD"/>
    <property type="match status" value="1"/>
</dbReference>
<evidence type="ECO:0000259" key="6">
    <source>
        <dbReference type="PROSITE" id="PS51387"/>
    </source>
</evidence>
<dbReference type="InterPro" id="IPR016166">
    <property type="entry name" value="FAD-bd_PCMH"/>
</dbReference>
<dbReference type="SUPFAM" id="SSF55103">
    <property type="entry name" value="FAD-linked oxidases, C-terminal domain"/>
    <property type="match status" value="1"/>
</dbReference>
<dbReference type="Gene3D" id="3.30.465.10">
    <property type="match status" value="1"/>
</dbReference>
<reference evidence="7" key="1">
    <citation type="journal article" date="2014" name="Int. J. Syst. Evol. Microbiol.">
        <title>Complete genome sequence of Corynebacterium casei LMG S-19264T (=DSM 44701T), isolated from a smear-ripened cheese.</title>
        <authorList>
            <consortium name="US DOE Joint Genome Institute (JGI-PGF)"/>
            <person name="Walter F."/>
            <person name="Albersmeier A."/>
            <person name="Kalinowski J."/>
            <person name="Ruckert C."/>
        </authorList>
    </citation>
    <scope>NUCLEOTIDE SEQUENCE</scope>
    <source>
        <strain evidence="7">CGMCC 1.16548</strain>
    </source>
</reference>
<dbReference type="Pfam" id="PF08031">
    <property type="entry name" value="BBE"/>
    <property type="match status" value="1"/>
</dbReference>
<dbReference type="InterPro" id="IPR036318">
    <property type="entry name" value="FAD-bd_PCMH-like_sf"/>
</dbReference>
<dbReference type="Proteomes" id="UP000617531">
    <property type="component" value="Unassembled WGS sequence"/>
</dbReference>
<name>A0A8J3GPM8_9MICO</name>
<evidence type="ECO:0000313" key="7">
    <source>
        <dbReference type="EMBL" id="GHF11481.1"/>
    </source>
</evidence>
<evidence type="ECO:0000256" key="2">
    <source>
        <dbReference type="ARBA" id="ARBA00005466"/>
    </source>
</evidence>
<dbReference type="SUPFAM" id="SSF56176">
    <property type="entry name" value="FAD-binding/transporter-associated domain-like"/>
    <property type="match status" value="1"/>
</dbReference>
<accession>A0A8J3GPM8</accession>
<keyword evidence="3" id="KW-0285">Flavoprotein</keyword>
<organism evidence="7 8">
    <name type="scientific">Pseudolysinimonas yzui</name>
    <dbReference type="NCBI Taxonomy" id="2708254"/>
    <lineage>
        <taxon>Bacteria</taxon>
        <taxon>Bacillati</taxon>
        <taxon>Actinomycetota</taxon>
        <taxon>Actinomycetes</taxon>
        <taxon>Micrococcales</taxon>
        <taxon>Microbacteriaceae</taxon>
        <taxon>Pseudolysinimonas</taxon>
    </lineage>
</organism>
<feature type="domain" description="FAD-binding PCMH-type" evidence="6">
    <location>
        <begin position="31"/>
        <end position="199"/>
    </location>
</feature>
<dbReference type="InterPro" id="IPR016164">
    <property type="entry name" value="FAD-linked_Oxase-like_C"/>
</dbReference>
<comment type="similarity">
    <text evidence="2">Belongs to the oxygen-dependent FAD-linked oxidoreductase family.</text>
</comment>
<dbReference type="Gene3D" id="3.30.43.10">
    <property type="entry name" value="Uridine Diphospho-n-acetylenolpyruvylglucosamine Reductase, domain 2"/>
    <property type="match status" value="1"/>
</dbReference>
<sequence>MDLSTLSSTVTGRVLTPGDDDYLEAATVAKGPGSPVAVVRPADAADVATAVGFARDAGLALSVRSGGHDSLGRSTNDGGIVIDLRSLADVEIAGDLVTIGSGAVWGDVAAALAPHGLAISSGDTQTVGVGGLTLGGGVGWFVRLWGLAIDSLVSAQVVLADGRVVTASETSEPDLFWAIRGGGGNFGVVTHFTFRAHPLPDGVVSGAIDFAPDTDLAAAFTVWRDTLRTAPEQLSTTYMGMPAFGDMPGSSQIVFVWAGGDVEEARDAITPLLGIPGVTGHTIERMPYAEVLLAEQPDAAEVDAPAIAMVTDNGFAARFDDALIAELADVKREMGDTVLMVRLLGGAYGRVAPDATAWGYRDTEAWIISVAFFPEGEIFDAHAPRIRQQWARLDAWLSGMYGNFSDLPDAVERMYPPATLARLRSVKGAYDPANLFHRTANIRP</sequence>
<dbReference type="AlphaFoldDB" id="A0A8J3GPM8"/>
<comment type="caution">
    <text evidence="7">The sequence shown here is derived from an EMBL/GenBank/DDBJ whole genome shotgun (WGS) entry which is preliminary data.</text>
</comment>
<dbReference type="PROSITE" id="PS51387">
    <property type="entry name" value="FAD_PCMH"/>
    <property type="match status" value="1"/>
</dbReference>
<dbReference type="InterPro" id="IPR016167">
    <property type="entry name" value="FAD-bd_PCMH_sub1"/>
</dbReference>
<gene>
    <name evidence="7" type="ORF">GCM10011600_10910</name>
</gene>
<dbReference type="InterPro" id="IPR050416">
    <property type="entry name" value="FAD-linked_Oxidoreductase"/>
</dbReference>
<dbReference type="InterPro" id="IPR012951">
    <property type="entry name" value="BBE"/>
</dbReference>
<dbReference type="Gene3D" id="3.40.462.20">
    <property type="match status" value="1"/>
</dbReference>